<feature type="compositionally biased region" description="Polar residues" evidence="1">
    <location>
        <begin position="57"/>
        <end position="66"/>
    </location>
</feature>
<feature type="compositionally biased region" description="Polar residues" evidence="1">
    <location>
        <begin position="705"/>
        <end position="717"/>
    </location>
</feature>
<feature type="compositionally biased region" description="Polar residues" evidence="1">
    <location>
        <begin position="564"/>
        <end position="575"/>
    </location>
</feature>
<feature type="compositionally biased region" description="Low complexity" evidence="1">
    <location>
        <begin position="676"/>
        <end position="688"/>
    </location>
</feature>
<keyword evidence="3" id="KW-1185">Reference proteome</keyword>
<name>A0A3N4IZB5_9PEZI</name>
<feature type="region of interest" description="Disordered" evidence="1">
    <location>
        <begin position="382"/>
        <end position="458"/>
    </location>
</feature>
<feature type="region of interest" description="Disordered" evidence="1">
    <location>
        <begin position="216"/>
        <end position="236"/>
    </location>
</feature>
<evidence type="ECO:0000313" key="2">
    <source>
        <dbReference type="EMBL" id="RPA89550.1"/>
    </source>
</evidence>
<organism evidence="2 3">
    <name type="scientific">Choiromyces venosus 120613-1</name>
    <dbReference type="NCBI Taxonomy" id="1336337"/>
    <lineage>
        <taxon>Eukaryota</taxon>
        <taxon>Fungi</taxon>
        <taxon>Dikarya</taxon>
        <taxon>Ascomycota</taxon>
        <taxon>Pezizomycotina</taxon>
        <taxon>Pezizomycetes</taxon>
        <taxon>Pezizales</taxon>
        <taxon>Tuberaceae</taxon>
        <taxon>Choiromyces</taxon>
    </lineage>
</organism>
<sequence length="759" mass="81529">MATNADEGYEAIGPAKVVQYAPMVQDKASKALAGHEKVNFGDIDSKKAAPAPGQAVHRNSASNSPTGFGDLRISLNSFASQPAEVRLLPRTAQSPPGLLLPGISLPPGLPIPARYYQKQGINPPTGSANISFCQPGERSTPFTQAIDHPQAGPDYYRQLCPDIGSFTVGQRSDANNSYLGLDVTDAEIKAINDAFSKYGQINKREALSLTDRYGRRGAVSEQGSTSRAKDDKPAINLGNPETVEKDNFKERFAEVFGTKGKVSIEMLQEHQKKRLVAERVRNDKLAKEAQKDPEPVPGNTGLFPYPAHGRSDDEVAQELLLMAFEQLSSYVGDGTISGEKDRPTLDRPGPWKASVEKFAEWITKDNSSFFDQYFGKDYIPKGEETASESSSKQLVVDAGRTKQTTANHGASNTGDSENEPAGEDLATKDEKSIDQGQASSISDPVIFGPPKPQGYPNHPPREHPRALKAFAPFENDYPTVRYGLLPANPRSVNTVEKSYINYRGGAVGPVADSAPRYVIGPKGYLELATDIPPPAPVDLFPFRQHKANPSPFAALEEALGTTRFTQSVPQPSHQASPKPPPGAKPTGGIISDAINGFSRVNYGGRQTQLNPDGSGLPRSEISKRKQCPGARLGINFDGSNGMEFDIDDTAFKPADHNVLGGKFKIKSQLRKEQEALRAQLPQQPQQPQVGTSHPTTPAKGISVQGKGSVTGSGTRSVFNKPPGGNLRQGFGAPGNWAVQGNPEPKRGAKGWNSGVGGRQ</sequence>
<reference evidence="2 3" key="1">
    <citation type="journal article" date="2018" name="Nat. Ecol. Evol.">
        <title>Pezizomycetes genomes reveal the molecular basis of ectomycorrhizal truffle lifestyle.</title>
        <authorList>
            <person name="Murat C."/>
            <person name="Payen T."/>
            <person name="Noel B."/>
            <person name="Kuo A."/>
            <person name="Morin E."/>
            <person name="Chen J."/>
            <person name="Kohler A."/>
            <person name="Krizsan K."/>
            <person name="Balestrini R."/>
            <person name="Da Silva C."/>
            <person name="Montanini B."/>
            <person name="Hainaut M."/>
            <person name="Levati E."/>
            <person name="Barry K.W."/>
            <person name="Belfiori B."/>
            <person name="Cichocki N."/>
            <person name="Clum A."/>
            <person name="Dockter R.B."/>
            <person name="Fauchery L."/>
            <person name="Guy J."/>
            <person name="Iotti M."/>
            <person name="Le Tacon F."/>
            <person name="Lindquist E.A."/>
            <person name="Lipzen A."/>
            <person name="Malagnac F."/>
            <person name="Mello A."/>
            <person name="Molinier V."/>
            <person name="Miyauchi S."/>
            <person name="Poulain J."/>
            <person name="Riccioni C."/>
            <person name="Rubini A."/>
            <person name="Sitrit Y."/>
            <person name="Splivallo R."/>
            <person name="Traeger S."/>
            <person name="Wang M."/>
            <person name="Zifcakova L."/>
            <person name="Wipf D."/>
            <person name="Zambonelli A."/>
            <person name="Paolocci F."/>
            <person name="Nowrousian M."/>
            <person name="Ottonello S."/>
            <person name="Baldrian P."/>
            <person name="Spatafora J.W."/>
            <person name="Henrissat B."/>
            <person name="Nagy L.G."/>
            <person name="Aury J.M."/>
            <person name="Wincker P."/>
            <person name="Grigoriev I.V."/>
            <person name="Bonfante P."/>
            <person name="Martin F.M."/>
        </authorList>
    </citation>
    <scope>NUCLEOTIDE SEQUENCE [LARGE SCALE GENOMIC DNA]</scope>
    <source>
        <strain evidence="2 3">120613-1</strain>
    </source>
</reference>
<feature type="region of interest" description="Disordered" evidence="1">
    <location>
        <begin position="43"/>
        <end position="67"/>
    </location>
</feature>
<feature type="region of interest" description="Disordered" evidence="1">
    <location>
        <begin position="672"/>
        <end position="759"/>
    </location>
</feature>
<evidence type="ECO:0000313" key="3">
    <source>
        <dbReference type="Proteomes" id="UP000276215"/>
    </source>
</evidence>
<dbReference type="EMBL" id="ML120569">
    <property type="protein sequence ID" value="RPA89550.1"/>
    <property type="molecule type" value="Genomic_DNA"/>
</dbReference>
<dbReference type="OrthoDB" id="5382664at2759"/>
<evidence type="ECO:0000256" key="1">
    <source>
        <dbReference type="SAM" id="MobiDB-lite"/>
    </source>
</evidence>
<feature type="compositionally biased region" description="Polar residues" evidence="1">
    <location>
        <begin position="401"/>
        <end position="415"/>
    </location>
</feature>
<proteinExistence type="predicted"/>
<dbReference type="Proteomes" id="UP000276215">
    <property type="component" value="Unassembled WGS sequence"/>
</dbReference>
<dbReference type="AlphaFoldDB" id="A0A3N4IZB5"/>
<protein>
    <submittedName>
        <fullName evidence="2">Uncharacterized protein</fullName>
    </submittedName>
</protein>
<accession>A0A3N4IZB5</accession>
<gene>
    <name evidence="2" type="ORF">L873DRAFT_1721288</name>
</gene>
<feature type="region of interest" description="Disordered" evidence="1">
    <location>
        <begin position="564"/>
        <end position="590"/>
    </location>
</feature>